<dbReference type="Pfam" id="PF01494">
    <property type="entry name" value="FAD_binding_3"/>
    <property type="match status" value="1"/>
</dbReference>
<dbReference type="AlphaFoldDB" id="A0A2U1CP92"/>
<dbReference type="InterPro" id="IPR002938">
    <property type="entry name" value="FAD-bd"/>
</dbReference>
<evidence type="ECO:0000313" key="5">
    <source>
        <dbReference type="Proteomes" id="UP000246145"/>
    </source>
</evidence>
<dbReference type="STRING" id="1231391.GCA_000308195_02599"/>
<dbReference type="RefSeq" id="WP_116517034.1">
    <property type="nucleotide sequence ID" value="NZ_JACCEX010000001.1"/>
</dbReference>
<keyword evidence="5" id="KW-1185">Reference proteome</keyword>
<organism evidence="4 5">
    <name type="scientific">Pusillimonas noertemannii</name>
    <dbReference type="NCBI Taxonomy" id="305977"/>
    <lineage>
        <taxon>Bacteria</taxon>
        <taxon>Pseudomonadati</taxon>
        <taxon>Pseudomonadota</taxon>
        <taxon>Betaproteobacteria</taxon>
        <taxon>Burkholderiales</taxon>
        <taxon>Alcaligenaceae</taxon>
        <taxon>Pusillimonas</taxon>
    </lineage>
</organism>
<dbReference type="PRINTS" id="PR00420">
    <property type="entry name" value="RNGMNOXGNASE"/>
</dbReference>
<evidence type="ECO:0000313" key="4">
    <source>
        <dbReference type="EMBL" id="PVY67710.1"/>
    </source>
</evidence>
<gene>
    <name evidence="4" type="ORF">C7440_0093</name>
</gene>
<name>A0A2U1CP92_9BURK</name>
<sequence length="393" mass="42618">MPQIKNALISGAGIAGCSAAITLASRGVAVTLVDKQDEWRFQSSGIFVYSNGLAALREVGVLDEILASGFGIGDGKNIYLDHLGEPIVDVYYPSIGGNVPPILGIKRAEIHRILATRLEALGVGIKLGTTLADLDVGSEEQAAHAVLSDGGSGEYDLVIGADGIRSQLRGLLYPTIQPRNTGFGVWRSVHQRPADVEAKIMMMGVGKRLGIMPISDDKLYIFGTVPEPQEHWYAREDWPATMREKFAEFGGPVRRFLDEVSPETEVLYTVVEEVAAPLPWNQGRALLIGDAAHASTPFMGQGGAMVIEDAVVLGRMLDETAPSVPELLRRFGERRHPMCKFVQDASRQVGEAGAVEDPESCKARNAAMRDTAQAHVDNFYARLQALREEERAI</sequence>
<dbReference type="Proteomes" id="UP000246145">
    <property type="component" value="Unassembled WGS sequence"/>
</dbReference>
<dbReference type="GO" id="GO:0004497">
    <property type="term" value="F:monooxygenase activity"/>
    <property type="evidence" value="ECO:0007669"/>
    <property type="project" value="UniProtKB-KW"/>
</dbReference>
<evidence type="ECO:0000259" key="3">
    <source>
        <dbReference type="Pfam" id="PF01494"/>
    </source>
</evidence>
<evidence type="ECO:0000256" key="1">
    <source>
        <dbReference type="ARBA" id="ARBA00023002"/>
    </source>
</evidence>
<dbReference type="OrthoDB" id="9147239at2"/>
<keyword evidence="2" id="KW-0503">Monooxygenase</keyword>
<reference evidence="4 5" key="1">
    <citation type="submission" date="2018-04" db="EMBL/GenBank/DDBJ databases">
        <title>Genomic Encyclopedia of Type Strains, Phase IV (KMG-IV): sequencing the most valuable type-strain genomes for metagenomic binning, comparative biology and taxonomic classification.</title>
        <authorList>
            <person name="Goeker M."/>
        </authorList>
    </citation>
    <scope>NUCLEOTIDE SEQUENCE [LARGE SCALE GENOMIC DNA]</scope>
    <source>
        <strain evidence="4 5">DSM 10065</strain>
    </source>
</reference>
<dbReference type="GO" id="GO:0071949">
    <property type="term" value="F:FAD binding"/>
    <property type="evidence" value="ECO:0007669"/>
    <property type="project" value="InterPro"/>
</dbReference>
<keyword evidence="1" id="KW-0560">Oxidoreductase</keyword>
<dbReference type="InterPro" id="IPR036188">
    <property type="entry name" value="FAD/NAD-bd_sf"/>
</dbReference>
<comment type="caution">
    <text evidence="4">The sequence shown here is derived from an EMBL/GenBank/DDBJ whole genome shotgun (WGS) entry which is preliminary data.</text>
</comment>
<dbReference type="PANTHER" id="PTHR13789:SF309">
    <property type="entry name" value="PUTATIVE (AFU_ORTHOLOGUE AFUA_6G14510)-RELATED"/>
    <property type="match status" value="1"/>
</dbReference>
<dbReference type="PANTHER" id="PTHR13789">
    <property type="entry name" value="MONOOXYGENASE"/>
    <property type="match status" value="1"/>
</dbReference>
<evidence type="ECO:0000256" key="2">
    <source>
        <dbReference type="ARBA" id="ARBA00023033"/>
    </source>
</evidence>
<proteinExistence type="predicted"/>
<dbReference type="InterPro" id="IPR050493">
    <property type="entry name" value="FAD-dep_Monooxygenase_BioMet"/>
</dbReference>
<dbReference type="PROSITE" id="PS51257">
    <property type="entry name" value="PROKAR_LIPOPROTEIN"/>
    <property type="match status" value="1"/>
</dbReference>
<dbReference type="Gene3D" id="3.50.50.60">
    <property type="entry name" value="FAD/NAD(P)-binding domain"/>
    <property type="match status" value="1"/>
</dbReference>
<dbReference type="SUPFAM" id="SSF51905">
    <property type="entry name" value="FAD/NAD(P)-binding domain"/>
    <property type="match status" value="1"/>
</dbReference>
<accession>A0A2U1CP92</accession>
<dbReference type="EMBL" id="QEKO01000001">
    <property type="protein sequence ID" value="PVY67710.1"/>
    <property type="molecule type" value="Genomic_DNA"/>
</dbReference>
<protein>
    <submittedName>
        <fullName evidence="4">2-polyprenyl-6-methoxyphenol hydroxylase-like FAD-dependent oxidoreductase</fullName>
    </submittedName>
</protein>
<feature type="domain" description="FAD-binding" evidence="3">
    <location>
        <begin position="7"/>
        <end position="344"/>
    </location>
</feature>